<proteinExistence type="predicted"/>
<keyword evidence="1" id="KW-0472">Membrane</keyword>
<feature type="transmembrane region" description="Helical" evidence="1">
    <location>
        <begin position="6"/>
        <end position="25"/>
    </location>
</feature>
<evidence type="ECO:0000256" key="1">
    <source>
        <dbReference type="SAM" id="Phobius"/>
    </source>
</evidence>
<keyword evidence="1" id="KW-1133">Transmembrane helix</keyword>
<name>A0A1Y6KV98_9GAMM</name>
<dbReference type="EMBL" id="FYAH01000002">
    <property type="protein sequence ID" value="SMY16100.1"/>
    <property type="molecule type" value="Genomic_DNA"/>
</dbReference>
<organism evidence="2 3">
    <name type="scientific">Photobacterium aquimaris</name>
    <dbReference type="NCBI Taxonomy" id="512643"/>
    <lineage>
        <taxon>Bacteria</taxon>
        <taxon>Pseudomonadati</taxon>
        <taxon>Pseudomonadota</taxon>
        <taxon>Gammaproteobacteria</taxon>
        <taxon>Vibrionales</taxon>
        <taxon>Vibrionaceae</taxon>
        <taxon>Photobacterium</taxon>
    </lineage>
</organism>
<protein>
    <submittedName>
        <fullName evidence="2">Uncharacterized protein</fullName>
    </submittedName>
</protein>
<evidence type="ECO:0000313" key="3">
    <source>
        <dbReference type="Proteomes" id="UP000196485"/>
    </source>
</evidence>
<accession>A0A1Y6KV98</accession>
<evidence type="ECO:0000313" key="2">
    <source>
        <dbReference type="EMBL" id="SMY16100.1"/>
    </source>
</evidence>
<gene>
    <name evidence="2" type="ORF">PAQU9191_01331</name>
</gene>
<dbReference type="AlphaFoldDB" id="A0A1Y6KV98"/>
<dbReference type="Proteomes" id="UP000196485">
    <property type="component" value="Unassembled WGS sequence"/>
</dbReference>
<keyword evidence="1" id="KW-0812">Transmembrane</keyword>
<keyword evidence="3" id="KW-1185">Reference proteome</keyword>
<sequence>MNDFLVFYGACFFIGWCLGYGFYAYKRFTEVSVND</sequence>
<reference evidence="3" key="1">
    <citation type="submission" date="2017-06" db="EMBL/GenBank/DDBJ databases">
        <authorList>
            <person name="Rodrigo-Torres L."/>
            <person name="Arahal R. D."/>
            <person name="Lucena T."/>
        </authorList>
    </citation>
    <scope>NUCLEOTIDE SEQUENCE [LARGE SCALE GENOMIC DNA]</scope>
    <source>
        <strain evidence="3">type strain: CECT 9192</strain>
    </source>
</reference>